<evidence type="ECO:0000313" key="2">
    <source>
        <dbReference type="EMBL" id="KGT86272.1"/>
    </source>
</evidence>
<accession>A0A0A3YHL1</accession>
<evidence type="ECO:0000256" key="1">
    <source>
        <dbReference type="SAM" id="MobiDB-lite"/>
    </source>
</evidence>
<evidence type="ECO:0000313" key="3">
    <source>
        <dbReference type="Proteomes" id="UP000030351"/>
    </source>
</evidence>
<dbReference type="Proteomes" id="UP000030351">
    <property type="component" value="Unassembled WGS sequence"/>
</dbReference>
<dbReference type="STRING" id="371042.NG99_26200"/>
<dbReference type="EMBL" id="JRUQ01000105">
    <property type="protein sequence ID" value="KGT86272.1"/>
    <property type="molecule type" value="Genomic_DNA"/>
</dbReference>
<organism evidence="2 3">
    <name type="scientific">Erwinia typographi</name>
    <dbReference type="NCBI Taxonomy" id="371042"/>
    <lineage>
        <taxon>Bacteria</taxon>
        <taxon>Pseudomonadati</taxon>
        <taxon>Pseudomonadota</taxon>
        <taxon>Gammaproteobacteria</taxon>
        <taxon>Enterobacterales</taxon>
        <taxon>Erwiniaceae</taxon>
        <taxon>Erwinia</taxon>
    </lineage>
</organism>
<dbReference type="Gene3D" id="2.10.10.90">
    <property type="match status" value="1"/>
</dbReference>
<name>A0A0A3YHL1_9GAMM</name>
<dbReference type="eggNOG" id="COG4695">
    <property type="taxonomic scope" value="Bacteria"/>
</dbReference>
<feature type="region of interest" description="Disordered" evidence="1">
    <location>
        <begin position="262"/>
        <end position="286"/>
    </location>
</feature>
<keyword evidence="3" id="KW-1185">Reference proteome</keyword>
<sequence length="286" mass="29945">MPGESAIVSAVLAHVGVPSAPELPDVARMVTEAVAAIEIPPPPPLPDIGAMVKAAVAEQVAGIDVPQPEPLPDVAKMIADAVAALPEPELPALPDIGAMVKAAVATEVSAISLPQPEPLPDITAMVADAVSAIPAPKDGEPGTDGKDALQIEILPCIDAEKSYPRGTFASHNGGLWRSFQKTTGMNGWECVVDGVTSVDITQESERRFTVTASQASGAKTEKMFSIPVMIYRDIFSEGKTYLAGDCVTWAGSVWYCHEETTAKPGEPGSKGWTLAVKRGRDTRSKP</sequence>
<reference evidence="2 3" key="1">
    <citation type="submission" date="2014-10" db="EMBL/GenBank/DDBJ databases">
        <title>Genome sequence of Erwinia typographi M043b.</title>
        <authorList>
            <person name="Chan K.-G."/>
            <person name="Tan W.-S."/>
        </authorList>
    </citation>
    <scope>NUCLEOTIDE SEQUENCE [LARGE SCALE GENOMIC DNA]</scope>
    <source>
        <strain evidence="2 3">M043b</strain>
    </source>
</reference>
<proteinExistence type="predicted"/>
<gene>
    <name evidence="2" type="ORF">NG99_26200</name>
</gene>
<dbReference type="AlphaFoldDB" id="A0A0A3YHL1"/>
<protein>
    <recommendedName>
        <fullName evidence="4">Phage portal protein</fullName>
    </recommendedName>
</protein>
<comment type="caution">
    <text evidence="2">The sequence shown here is derived from an EMBL/GenBank/DDBJ whole genome shotgun (WGS) entry which is preliminary data.</text>
</comment>
<evidence type="ECO:0008006" key="4">
    <source>
        <dbReference type="Google" id="ProtNLM"/>
    </source>
</evidence>